<evidence type="ECO:0000313" key="20">
    <source>
        <dbReference type="EMBL" id="NKE38736.1"/>
    </source>
</evidence>
<dbReference type="Gene3D" id="3.30.930.10">
    <property type="entry name" value="Bira Bifunctional Protein, Domain 2"/>
    <property type="match status" value="1"/>
</dbReference>
<evidence type="ECO:0000256" key="15">
    <source>
        <dbReference type="HAMAP-Rule" id="MF_00283"/>
    </source>
</evidence>
<dbReference type="Pfam" id="PF17759">
    <property type="entry name" value="tRNA_synthFbeta"/>
    <property type="match status" value="1"/>
</dbReference>
<dbReference type="SUPFAM" id="SSF56037">
    <property type="entry name" value="PheT/TilS domain"/>
    <property type="match status" value="1"/>
</dbReference>
<dbReference type="InterPro" id="IPR005121">
    <property type="entry name" value="Fdx_antiC-bd"/>
</dbReference>
<dbReference type="InterPro" id="IPR004532">
    <property type="entry name" value="Phe-tRNA-ligase_IIc_bsu_bact"/>
</dbReference>
<dbReference type="Gene3D" id="3.30.56.10">
    <property type="match status" value="2"/>
</dbReference>
<dbReference type="Gene3D" id="2.40.50.140">
    <property type="entry name" value="Nucleic acid-binding proteins"/>
    <property type="match status" value="1"/>
</dbReference>
<keyword evidence="11 16" id="KW-0694">RNA-binding</keyword>
<comment type="similarity">
    <text evidence="2 15">Belongs to the phenylalanyl-tRNA synthetase beta subunit family. Type 1 subfamily.</text>
</comment>
<evidence type="ECO:0000256" key="2">
    <source>
        <dbReference type="ARBA" id="ARBA00008653"/>
    </source>
</evidence>
<feature type="domain" description="FDX-ACB" evidence="18">
    <location>
        <begin position="715"/>
        <end position="809"/>
    </location>
</feature>
<dbReference type="InterPro" id="IPR045060">
    <property type="entry name" value="Phe-tRNA-ligase_IIc_bsu"/>
</dbReference>
<dbReference type="FunFam" id="2.40.50.140:FF:000045">
    <property type="entry name" value="Phenylalanine--tRNA ligase beta subunit"/>
    <property type="match status" value="1"/>
</dbReference>
<dbReference type="GO" id="GO:0004826">
    <property type="term" value="F:phenylalanine-tRNA ligase activity"/>
    <property type="evidence" value="ECO:0007669"/>
    <property type="project" value="UniProtKB-UniRule"/>
</dbReference>
<comment type="subcellular location">
    <subcellularLocation>
        <location evidence="1 15">Cytoplasm</location>
    </subcellularLocation>
</comment>
<feature type="binding site" evidence="15">
    <location>
        <position position="461"/>
    </location>
    <ligand>
        <name>Mg(2+)</name>
        <dbReference type="ChEBI" id="CHEBI:18420"/>
        <note>shared with alpha subunit</note>
    </ligand>
</feature>
<keyword evidence="12 15" id="KW-0648">Protein biosynthesis</keyword>
<dbReference type="RefSeq" id="WP_168105207.1">
    <property type="nucleotide sequence ID" value="NZ_CP051215.1"/>
</dbReference>
<dbReference type="InterPro" id="IPR002547">
    <property type="entry name" value="tRNA-bd_dom"/>
</dbReference>
<evidence type="ECO:0000256" key="4">
    <source>
        <dbReference type="ARBA" id="ARBA00022490"/>
    </source>
</evidence>
<evidence type="ECO:0000256" key="3">
    <source>
        <dbReference type="ARBA" id="ARBA00011209"/>
    </source>
</evidence>
<dbReference type="SUPFAM" id="SSF55681">
    <property type="entry name" value="Class II aaRS and biotin synthetases"/>
    <property type="match status" value="1"/>
</dbReference>
<dbReference type="Pfam" id="PF01588">
    <property type="entry name" value="tRNA_bind"/>
    <property type="match status" value="1"/>
</dbReference>
<keyword evidence="4 15" id="KW-0963">Cytoplasm</keyword>
<dbReference type="InterPro" id="IPR020825">
    <property type="entry name" value="Phe-tRNA_synthase-like_B3/B4"/>
</dbReference>
<evidence type="ECO:0000259" key="17">
    <source>
        <dbReference type="PROSITE" id="PS50886"/>
    </source>
</evidence>
<dbReference type="PANTHER" id="PTHR10947">
    <property type="entry name" value="PHENYLALANYL-TRNA SYNTHETASE BETA CHAIN AND LEUCINE-RICH REPEAT-CONTAINING PROTEIN 47"/>
    <property type="match status" value="1"/>
</dbReference>
<dbReference type="SMART" id="SM00896">
    <property type="entry name" value="FDX-ACB"/>
    <property type="match status" value="1"/>
</dbReference>
<keyword evidence="8 15" id="KW-0547">Nucleotide-binding</keyword>
<feature type="domain" description="B5" evidence="19">
    <location>
        <begin position="399"/>
        <end position="477"/>
    </location>
</feature>
<protein>
    <recommendedName>
        <fullName evidence="15">Phenylalanine--tRNA ligase beta subunit</fullName>
        <ecNumber evidence="15">6.1.1.20</ecNumber>
    </recommendedName>
    <alternativeName>
        <fullName evidence="15">Phenylalanyl-tRNA synthetase beta subunit</fullName>
        <shortName evidence="15">PheRS</shortName>
    </alternativeName>
</protein>
<dbReference type="CDD" id="cd02796">
    <property type="entry name" value="tRNA_bind_bactPheRS"/>
    <property type="match status" value="1"/>
</dbReference>
<dbReference type="Pfam" id="PF03484">
    <property type="entry name" value="B5"/>
    <property type="match status" value="1"/>
</dbReference>
<dbReference type="Pfam" id="PF03147">
    <property type="entry name" value="FDX-ACB"/>
    <property type="match status" value="1"/>
</dbReference>
<keyword evidence="7 15" id="KW-0479">Metal-binding</keyword>
<dbReference type="AlphaFoldDB" id="A0A846U1R2"/>
<dbReference type="SUPFAM" id="SSF46955">
    <property type="entry name" value="Putative DNA-binding domain"/>
    <property type="match status" value="1"/>
</dbReference>
<comment type="cofactor">
    <cofactor evidence="15">
        <name>Mg(2+)</name>
        <dbReference type="ChEBI" id="CHEBI:18420"/>
    </cofactor>
    <text evidence="15">Binds 2 magnesium ions per tetramer.</text>
</comment>
<dbReference type="EMBL" id="JAAVVK010000002">
    <property type="protein sequence ID" value="NKE38736.1"/>
    <property type="molecule type" value="Genomic_DNA"/>
</dbReference>
<accession>A0A846U1R2</accession>
<evidence type="ECO:0000256" key="9">
    <source>
        <dbReference type="ARBA" id="ARBA00022840"/>
    </source>
</evidence>
<sequence length="809" mass="92690">MVVSKRILNQWIDVRKIKDQEIAKALNSLGFEVDKVVNLTTTNTNLIVGEILKIEEHPKSKKLNLCYVNIGRKIVKIICGASNVRVGIKVVVAQVGSKLANDLVIDHREILGVMSHGMICSLSELGLNPEVLSEEELAGIVYLPDDAPVGSLSPLHYLELDDSIFEIQLTLNRSDCLAMYYLAKELSHYFKLPLKKIAVSNFSNIQTSKQSKHEFIHALGTLKINLLNHGQIDESWIKRTLQLTNIKPKSFFDNLVSIVMLELGQPAVVFAADNLEDFKITLANKDYLTKSFQFFKNDIVFSNKEQYFSNLAVSTLSDYFVEPKTKALVFASLNLDGDLVQDQIKRNSFNPSNLFLQRLNKPIVPVNYLLVLQRILFLLHQFHIKFEVVSFVNEVNYQLKDNSRTINYQMINKLLGTNLSLAEIVSALNTIGCKVLKKSKLSGIMKIKIPSYRNDLNNVNDFTEEVARVVGYNNLPKIKPKFVIRAEPLSNLQILLADMKKYLLDYGFHQVKTYNLTNKDTLADFNFFGYKKPITLIAPINLARKAMRFSLLPSLLEICRLNASFKQDSLKVFTDEVIYNNDPEAVEHANHHLAFVVNNDFFDVQNYFNPNSEKSNNYLLIKGFLAAWFTKQGGKEFNDALTYHSFDQETIHPYLSSKIKYNNIHFATIAALHPEIAERIALSKQVFLVEINFTELVAIFAELKDKQVVKYKSWSKFNPLSRDLSIIISSNVEYEDVKNVIWAARTKYLQNLTLIDIYSDEVLKHKKKHSLTFNLEFNSKKEQLDEDRVSQEIKMIQSLMQQRFNAEIR</sequence>
<reference evidence="20 21" key="1">
    <citation type="submission" date="2020-04" db="EMBL/GenBank/DDBJ databases">
        <title>Complete genome sequence of Spiroplasma platyhelix ATCC 51748, an insect isolate.</title>
        <authorList>
            <person name="Green E.A."/>
            <person name="Klassen J.L."/>
        </authorList>
    </citation>
    <scope>NUCLEOTIDE SEQUENCE [LARGE SCALE GENOMIC DNA]</scope>
    <source>
        <strain evidence="20 21">PALS-1</strain>
    </source>
</reference>
<dbReference type="InterPro" id="IPR036690">
    <property type="entry name" value="Fdx_antiC-bd_sf"/>
</dbReference>
<gene>
    <name evidence="15 20" type="primary">pheT</name>
    <name evidence="20" type="ORF">HER12_03130</name>
</gene>
<dbReference type="PROSITE" id="PS51447">
    <property type="entry name" value="FDX_ACB"/>
    <property type="match status" value="1"/>
</dbReference>
<dbReference type="SUPFAM" id="SSF50249">
    <property type="entry name" value="Nucleic acid-binding proteins"/>
    <property type="match status" value="1"/>
</dbReference>
<dbReference type="Gene3D" id="3.50.40.10">
    <property type="entry name" value="Phenylalanyl-trna Synthetase, Chain B, domain 3"/>
    <property type="match status" value="1"/>
</dbReference>
<comment type="catalytic activity">
    <reaction evidence="14 15">
        <text>tRNA(Phe) + L-phenylalanine + ATP = L-phenylalanyl-tRNA(Phe) + AMP + diphosphate + H(+)</text>
        <dbReference type="Rhea" id="RHEA:19413"/>
        <dbReference type="Rhea" id="RHEA-COMP:9668"/>
        <dbReference type="Rhea" id="RHEA-COMP:9699"/>
        <dbReference type="ChEBI" id="CHEBI:15378"/>
        <dbReference type="ChEBI" id="CHEBI:30616"/>
        <dbReference type="ChEBI" id="CHEBI:33019"/>
        <dbReference type="ChEBI" id="CHEBI:58095"/>
        <dbReference type="ChEBI" id="CHEBI:78442"/>
        <dbReference type="ChEBI" id="CHEBI:78531"/>
        <dbReference type="ChEBI" id="CHEBI:456215"/>
        <dbReference type="EC" id="6.1.1.20"/>
    </reaction>
</comment>
<dbReference type="GO" id="GO:0000287">
    <property type="term" value="F:magnesium ion binding"/>
    <property type="evidence" value="ECO:0007669"/>
    <property type="project" value="UniProtKB-UniRule"/>
</dbReference>
<keyword evidence="10 15" id="KW-0460">Magnesium</keyword>
<feature type="binding site" evidence="15">
    <location>
        <position position="455"/>
    </location>
    <ligand>
        <name>Mg(2+)</name>
        <dbReference type="ChEBI" id="CHEBI:18420"/>
        <note>shared with alpha subunit</note>
    </ligand>
</feature>
<evidence type="ECO:0000256" key="11">
    <source>
        <dbReference type="ARBA" id="ARBA00022884"/>
    </source>
</evidence>
<keyword evidence="13 15" id="KW-0030">Aminoacyl-tRNA synthetase</keyword>
<organism evidence="20 21">
    <name type="scientific">Spiroplasma platyhelix PALS-1</name>
    <dbReference type="NCBI Taxonomy" id="1276218"/>
    <lineage>
        <taxon>Bacteria</taxon>
        <taxon>Bacillati</taxon>
        <taxon>Mycoplasmatota</taxon>
        <taxon>Mollicutes</taxon>
        <taxon>Entomoplasmatales</taxon>
        <taxon>Spiroplasmataceae</taxon>
        <taxon>Spiroplasma</taxon>
    </lineage>
</organism>
<dbReference type="HAMAP" id="MF_00283">
    <property type="entry name" value="Phe_tRNA_synth_beta1"/>
    <property type="match status" value="1"/>
</dbReference>
<dbReference type="SMART" id="SM00874">
    <property type="entry name" value="B5"/>
    <property type="match status" value="1"/>
</dbReference>
<dbReference type="Gene3D" id="3.30.70.380">
    <property type="entry name" value="Ferrodoxin-fold anticodon-binding domain"/>
    <property type="match status" value="1"/>
</dbReference>
<comment type="subunit">
    <text evidence="3 15">Tetramer of two alpha and two beta subunits.</text>
</comment>
<keyword evidence="5 16" id="KW-0820">tRNA-binding</keyword>
<evidence type="ECO:0000256" key="8">
    <source>
        <dbReference type="ARBA" id="ARBA00022741"/>
    </source>
</evidence>
<evidence type="ECO:0000256" key="6">
    <source>
        <dbReference type="ARBA" id="ARBA00022598"/>
    </source>
</evidence>
<proteinExistence type="inferred from homology"/>
<evidence type="ECO:0000256" key="10">
    <source>
        <dbReference type="ARBA" id="ARBA00022842"/>
    </source>
</evidence>
<keyword evidence="21" id="KW-1185">Reference proteome</keyword>
<dbReference type="InterPro" id="IPR045864">
    <property type="entry name" value="aa-tRNA-synth_II/BPL/LPL"/>
</dbReference>
<dbReference type="NCBIfam" id="TIGR00472">
    <property type="entry name" value="pheT_bact"/>
    <property type="match status" value="1"/>
</dbReference>
<feature type="binding site" evidence="15">
    <location>
        <position position="464"/>
    </location>
    <ligand>
        <name>Mg(2+)</name>
        <dbReference type="ChEBI" id="CHEBI:18420"/>
        <note>shared with alpha subunit</note>
    </ligand>
</feature>
<evidence type="ECO:0000313" key="21">
    <source>
        <dbReference type="Proteomes" id="UP000584587"/>
    </source>
</evidence>
<evidence type="ECO:0000256" key="5">
    <source>
        <dbReference type="ARBA" id="ARBA00022555"/>
    </source>
</evidence>
<dbReference type="InterPro" id="IPR041616">
    <property type="entry name" value="PheRS_beta_core"/>
</dbReference>
<dbReference type="InterPro" id="IPR033714">
    <property type="entry name" value="tRNA_bind_bactPheRS"/>
</dbReference>
<evidence type="ECO:0000256" key="1">
    <source>
        <dbReference type="ARBA" id="ARBA00004496"/>
    </source>
</evidence>
<comment type="caution">
    <text evidence="20">The sequence shown here is derived from an EMBL/GenBank/DDBJ whole genome shotgun (WGS) entry which is preliminary data.</text>
</comment>
<dbReference type="InterPro" id="IPR012340">
    <property type="entry name" value="NA-bd_OB-fold"/>
</dbReference>
<dbReference type="PROSITE" id="PS51483">
    <property type="entry name" value="B5"/>
    <property type="match status" value="1"/>
</dbReference>
<keyword evidence="6 15" id="KW-0436">Ligase</keyword>
<feature type="domain" description="TRNA-binding" evidence="17">
    <location>
        <begin position="40"/>
        <end position="154"/>
    </location>
</feature>
<feature type="binding site" evidence="15">
    <location>
        <position position="465"/>
    </location>
    <ligand>
        <name>Mg(2+)</name>
        <dbReference type="ChEBI" id="CHEBI:18420"/>
        <note>shared with alpha subunit</note>
    </ligand>
</feature>
<evidence type="ECO:0000259" key="19">
    <source>
        <dbReference type="PROSITE" id="PS51483"/>
    </source>
</evidence>
<evidence type="ECO:0000256" key="16">
    <source>
        <dbReference type="PROSITE-ProRule" id="PRU00209"/>
    </source>
</evidence>
<name>A0A846U1R2_9MOLU</name>
<evidence type="ECO:0000256" key="12">
    <source>
        <dbReference type="ARBA" id="ARBA00022917"/>
    </source>
</evidence>
<dbReference type="InterPro" id="IPR009061">
    <property type="entry name" value="DNA-bd_dom_put_sf"/>
</dbReference>
<dbReference type="Proteomes" id="UP000584587">
    <property type="component" value="Unassembled WGS sequence"/>
</dbReference>
<dbReference type="NCBIfam" id="NF045760">
    <property type="entry name" value="YtpR"/>
    <property type="match status" value="1"/>
</dbReference>
<dbReference type="InterPro" id="IPR005147">
    <property type="entry name" value="tRNA_synthase_B5-dom"/>
</dbReference>
<evidence type="ECO:0000256" key="7">
    <source>
        <dbReference type="ARBA" id="ARBA00022723"/>
    </source>
</evidence>
<evidence type="ECO:0000256" key="14">
    <source>
        <dbReference type="ARBA" id="ARBA00049255"/>
    </source>
</evidence>
<dbReference type="GO" id="GO:0000049">
    <property type="term" value="F:tRNA binding"/>
    <property type="evidence" value="ECO:0007669"/>
    <property type="project" value="UniProtKB-UniRule"/>
</dbReference>
<evidence type="ECO:0000259" key="18">
    <source>
        <dbReference type="PROSITE" id="PS51447"/>
    </source>
</evidence>
<dbReference type="GO" id="GO:0005524">
    <property type="term" value="F:ATP binding"/>
    <property type="evidence" value="ECO:0007669"/>
    <property type="project" value="UniProtKB-UniRule"/>
</dbReference>
<dbReference type="SUPFAM" id="SSF54991">
    <property type="entry name" value="Anticodon-binding domain of PheRS"/>
    <property type="match status" value="1"/>
</dbReference>
<dbReference type="GO" id="GO:0009328">
    <property type="term" value="C:phenylalanine-tRNA ligase complex"/>
    <property type="evidence" value="ECO:0007669"/>
    <property type="project" value="TreeGrafter"/>
</dbReference>
<dbReference type="PROSITE" id="PS50886">
    <property type="entry name" value="TRBD"/>
    <property type="match status" value="1"/>
</dbReference>
<dbReference type="GO" id="GO:0006432">
    <property type="term" value="P:phenylalanyl-tRNA aminoacylation"/>
    <property type="evidence" value="ECO:0007669"/>
    <property type="project" value="UniProtKB-UniRule"/>
</dbReference>
<evidence type="ECO:0000256" key="13">
    <source>
        <dbReference type="ARBA" id="ARBA00023146"/>
    </source>
</evidence>
<dbReference type="PANTHER" id="PTHR10947:SF0">
    <property type="entry name" value="PHENYLALANINE--TRNA LIGASE BETA SUBUNIT"/>
    <property type="match status" value="1"/>
</dbReference>
<dbReference type="EC" id="6.1.1.20" evidence="15"/>
<keyword evidence="9 15" id="KW-0067">ATP-binding</keyword>